<dbReference type="GO" id="GO:0000160">
    <property type="term" value="P:phosphorelay signal transduction system"/>
    <property type="evidence" value="ECO:0007669"/>
    <property type="project" value="InterPro"/>
</dbReference>
<dbReference type="AlphaFoldDB" id="A0A1A3GYW4"/>
<dbReference type="SUPFAM" id="SSF48452">
    <property type="entry name" value="TPR-like"/>
    <property type="match status" value="1"/>
</dbReference>
<protein>
    <submittedName>
        <fullName evidence="7">Transcriptional regulator</fullName>
    </submittedName>
</protein>
<feature type="domain" description="Bacterial transcriptional activator" evidence="6">
    <location>
        <begin position="801"/>
        <end position="931"/>
    </location>
</feature>
<dbReference type="Proteomes" id="UP000093898">
    <property type="component" value="Unassembled WGS sequence"/>
</dbReference>
<dbReference type="InterPro" id="IPR019734">
    <property type="entry name" value="TPR_rpt"/>
</dbReference>
<name>A0A1A3GYW4_MYCMU</name>
<dbReference type="InterPro" id="IPR016032">
    <property type="entry name" value="Sig_transdc_resp-reg_C-effctor"/>
</dbReference>
<dbReference type="InterPro" id="IPR011990">
    <property type="entry name" value="TPR-like_helical_dom_sf"/>
</dbReference>
<organism evidence="7 8">
    <name type="scientific">Mycolicibacterium mucogenicum</name>
    <name type="common">Mycobacterium mucogenicum</name>
    <dbReference type="NCBI Taxonomy" id="56689"/>
    <lineage>
        <taxon>Bacteria</taxon>
        <taxon>Bacillati</taxon>
        <taxon>Actinomycetota</taxon>
        <taxon>Actinomycetes</taxon>
        <taxon>Mycobacteriales</taxon>
        <taxon>Mycobacteriaceae</taxon>
        <taxon>Mycolicibacterium</taxon>
    </lineage>
</organism>
<dbReference type="Gene3D" id="1.25.40.10">
    <property type="entry name" value="Tetratricopeptide repeat domain"/>
    <property type="match status" value="1"/>
</dbReference>
<dbReference type="InterPro" id="IPR003593">
    <property type="entry name" value="AAA+_ATPase"/>
</dbReference>
<dbReference type="OrthoDB" id="136365at2"/>
<evidence type="ECO:0000256" key="1">
    <source>
        <dbReference type="ARBA" id="ARBA00005820"/>
    </source>
</evidence>
<dbReference type="InterPro" id="IPR036388">
    <property type="entry name" value="WH-like_DNA-bd_sf"/>
</dbReference>
<dbReference type="InterPro" id="IPR059106">
    <property type="entry name" value="WHD_MalT"/>
</dbReference>
<sequence length="931" mass="101533">MALGTVLQEKLRAPEARGLARERLEQPLMSETPGGLNVVVAPAGSGKTTLLARVAAQIAVPVGWYRVTADDASEERLVAHLRQAIAPITELADTTSMTEILTGLDRWNGPAGALILDDLHEIAETPAERALERLVSLRPPRLQLILGSRRMPGVNIPRIRVSGSIHEIGSDDLRFRSWEVEELFASIYNQPLRPEAAAALTRRTGGWAAGLQLFHLSTVGRTVAERHQAVLDLAGRSKLVRSYLTRNVLAELAEDRREFLVKTCTLGRLSGATCDELLNTTGSHRILEQLEDSQLFTSTDDGGSFYRYHEILQTHLELALVEDLGIDEARALYHRSGRVLEAAGDLRAAARAYAKAGDWAALSELVGSGIDASHMDDDHLLPASTWHHDPWLALANARRLVREGALESAADAYKHAQSLYEEPNFHQLCRSEHRVVTMWLPGDGAPGRIDRMSAQPHWSGSLRDAIRRLPVFTAIEPAPGQEPGARLCYALVAILSGEFDCARTVLLMLREDTPGDSLPAIGAELALTVVGLLDDDPELSAYGFSEIAAKAEQQGLPWIARLANGFHRAASISPENVAWWSRSCRSTIAHCEEIGDVWGAALLRVAVAISGQHCGHSEAHNEFDMAAGRFRELGAPLLQLWCELLARRDAHDENNLRQLIQNSNAVEAGAAHRLAAALATCRATTGTTAPVQIPVDRHGGAEVGITCFGSFQLLVDGRPLDLAMLRPQARNVLQLLSLAPNHDHRCEFLEDVLWPGVAHSVATHRLQVAISSVRNAIDGHGISIERTGDKYRMSLPANAEVDVTEFDNLLSRASVSAAQGDIEGRIAAREQLLSLYTDDLLADFPSTDHVDAERRRYRRSAAAAAAALASDYHRLGESDLAMKVARRSVDLNPEDETSWLIIADLHDAAGDHVGAEHVRRERAQMQAELGA</sequence>
<dbReference type="SMART" id="SM00382">
    <property type="entry name" value="AAA"/>
    <property type="match status" value="1"/>
</dbReference>
<evidence type="ECO:0000259" key="4">
    <source>
        <dbReference type="SMART" id="SM00382"/>
    </source>
</evidence>
<comment type="caution">
    <text evidence="7">The sequence shown here is derived from an EMBL/GenBank/DDBJ whole genome shotgun (WGS) entry which is preliminary data.</text>
</comment>
<dbReference type="SMART" id="SM01043">
    <property type="entry name" value="BTAD"/>
    <property type="match status" value="1"/>
</dbReference>
<dbReference type="InterPro" id="IPR027417">
    <property type="entry name" value="P-loop_NTPase"/>
</dbReference>
<dbReference type="Pfam" id="PF03704">
    <property type="entry name" value="BTAD"/>
    <property type="match status" value="1"/>
</dbReference>
<dbReference type="InterPro" id="IPR001867">
    <property type="entry name" value="OmpR/PhoB-type_DNA-bd"/>
</dbReference>
<proteinExistence type="inferred from homology"/>
<evidence type="ECO:0000256" key="3">
    <source>
        <dbReference type="PROSITE-ProRule" id="PRU00339"/>
    </source>
</evidence>
<feature type="domain" description="OmpR/PhoB-type" evidence="5">
    <location>
        <begin position="717"/>
        <end position="793"/>
    </location>
</feature>
<dbReference type="Pfam" id="PF25873">
    <property type="entry name" value="WHD_MalT"/>
    <property type="match status" value="1"/>
</dbReference>
<evidence type="ECO:0000256" key="2">
    <source>
        <dbReference type="ARBA" id="ARBA00023125"/>
    </source>
</evidence>
<keyword evidence="3" id="KW-0802">TPR repeat</keyword>
<evidence type="ECO:0000313" key="7">
    <source>
        <dbReference type="EMBL" id="OBJ40578.1"/>
    </source>
</evidence>
<accession>A0A1A3GYW4</accession>
<gene>
    <name evidence="7" type="ORF">A5630_24665</name>
</gene>
<dbReference type="SUPFAM" id="SSF52540">
    <property type="entry name" value="P-loop containing nucleoside triphosphate hydrolases"/>
    <property type="match status" value="1"/>
</dbReference>
<feature type="domain" description="AAA+ ATPase" evidence="4">
    <location>
        <begin position="33"/>
        <end position="184"/>
    </location>
</feature>
<evidence type="ECO:0000313" key="8">
    <source>
        <dbReference type="Proteomes" id="UP000093898"/>
    </source>
</evidence>
<comment type="similarity">
    <text evidence="1">Belongs to the AfsR/DnrI/RedD regulatory family.</text>
</comment>
<dbReference type="GO" id="GO:0003677">
    <property type="term" value="F:DNA binding"/>
    <property type="evidence" value="ECO:0007669"/>
    <property type="project" value="UniProtKB-KW"/>
</dbReference>
<dbReference type="PROSITE" id="PS50005">
    <property type="entry name" value="TPR"/>
    <property type="match status" value="1"/>
</dbReference>
<keyword evidence="2" id="KW-0238">DNA-binding</keyword>
<reference evidence="7 8" key="1">
    <citation type="submission" date="2016-06" db="EMBL/GenBank/DDBJ databases">
        <authorList>
            <person name="Kjaerup R.B."/>
            <person name="Dalgaard T.S."/>
            <person name="Juul-Madsen H.R."/>
        </authorList>
    </citation>
    <scope>NUCLEOTIDE SEQUENCE [LARGE SCALE GENOMIC DNA]</scope>
    <source>
        <strain evidence="7 8">1127319.6</strain>
    </source>
</reference>
<dbReference type="InterPro" id="IPR051677">
    <property type="entry name" value="AfsR-DnrI-RedD_regulator"/>
</dbReference>
<dbReference type="InterPro" id="IPR005158">
    <property type="entry name" value="BTAD"/>
</dbReference>
<dbReference type="SMART" id="SM00862">
    <property type="entry name" value="Trans_reg_C"/>
    <property type="match status" value="1"/>
</dbReference>
<dbReference type="GO" id="GO:0006355">
    <property type="term" value="P:regulation of DNA-templated transcription"/>
    <property type="evidence" value="ECO:0007669"/>
    <property type="project" value="InterPro"/>
</dbReference>
<dbReference type="EMBL" id="LZLC01000153">
    <property type="protein sequence ID" value="OBJ40578.1"/>
    <property type="molecule type" value="Genomic_DNA"/>
</dbReference>
<evidence type="ECO:0000259" key="5">
    <source>
        <dbReference type="SMART" id="SM00862"/>
    </source>
</evidence>
<evidence type="ECO:0000259" key="6">
    <source>
        <dbReference type="SMART" id="SM01043"/>
    </source>
</evidence>
<feature type="repeat" description="TPR" evidence="3">
    <location>
        <begin position="862"/>
        <end position="895"/>
    </location>
</feature>
<dbReference type="SUPFAM" id="SSF46894">
    <property type="entry name" value="C-terminal effector domain of the bipartite response regulators"/>
    <property type="match status" value="1"/>
</dbReference>
<dbReference type="PANTHER" id="PTHR35807">
    <property type="entry name" value="TRANSCRIPTIONAL REGULATOR REDD-RELATED"/>
    <property type="match status" value="1"/>
</dbReference>
<dbReference type="Gene3D" id="1.10.10.10">
    <property type="entry name" value="Winged helix-like DNA-binding domain superfamily/Winged helix DNA-binding domain"/>
    <property type="match status" value="1"/>
</dbReference>